<dbReference type="EMBL" id="JWHL01000002">
    <property type="protein sequence ID" value="MBR1368250.1"/>
    <property type="molecule type" value="Genomic_DNA"/>
</dbReference>
<comment type="caution">
    <text evidence="1">The sequence shown here is derived from an EMBL/GenBank/DDBJ whole genome shotgun (WGS) entry which is preliminary data.</text>
</comment>
<gene>
    <name evidence="1" type="ORF">RJ53_01565</name>
</gene>
<accession>A0A8J7W7W0</accession>
<protein>
    <submittedName>
        <fullName evidence="1">Uncharacterized protein</fullName>
    </submittedName>
</protein>
<keyword evidence="2" id="KW-1185">Reference proteome</keyword>
<evidence type="ECO:0000313" key="2">
    <source>
        <dbReference type="Proteomes" id="UP000730161"/>
    </source>
</evidence>
<dbReference type="AlphaFoldDB" id="A0A8J7W7W0"/>
<dbReference type="Proteomes" id="UP000730161">
    <property type="component" value="Unassembled WGS sequence"/>
</dbReference>
<sequence length="88" mass="10306">MIVSTLRKIGEEPIVKKILLLINENQLRLIDRAIDELYKLLLREMKLCCHEPEQLITYFLFPMRYPGSDRCIAPIVPDCQFDMSGHLC</sequence>
<name>A0A8J7W7W0_9EURY</name>
<reference evidence="1" key="1">
    <citation type="submission" date="2014-12" db="EMBL/GenBank/DDBJ databases">
        <authorList>
            <person name="Huang H.-H."/>
            <person name="Chen S.-C."/>
            <person name="Lai M.-C."/>
        </authorList>
    </citation>
    <scope>NUCLEOTIDE SEQUENCE</scope>
    <source>
        <strain evidence="1">K1F9705b</strain>
    </source>
</reference>
<evidence type="ECO:0000313" key="1">
    <source>
        <dbReference type="EMBL" id="MBR1368250.1"/>
    </source>
</evidence>
<proteinExistence type="predicted"/>
<organism evidence="1 2">
    <name type="scientific">Methanocalculus chunghsingensis</name>
    <dbReference type="NCBI Taxonomy" id="156457"/>
    <lineage>
        <taxon>Archaea</taxon>
        <taxon>Methanobacteriati</taxon>
        <taxon>Methanobacteriota</taxon>
        <taxon>Stenosarchaea group</taxon>
        <taxon>Methanomicrobia</taxon>
        <taxon>Methanomicrobiales</taxon>
        <taxon>Methanocalculaceae</taxon>
        <taxon>Methanocalculus</taxon>
    </lineage>
</organism>